<evidence type="ECO:0000256" key="2">
    <source>
        <dbReference type="SAM" id="MobiDB-lite"/>
    </source>
</evidence>
<protein>
    <recommendedName>
        <fullName evidence="3">FP protein C-terminal domain-containing protein</fullName>
    </recommendedName>
</protein>
<dbReference type="EMBL" id="HBUF01246769">
    <property type="protein sequence ID" value="CAG6678699.1"/>
    <property type="molecule type" value="Transcribed_RNA"/>
</dbReference>
<dbReference type="AlphaFoldDB" id="A0A8D8YDL7"/>
<proteinExistence type="predicted"/>
<evidence type="ECO:0000313" key="4">
    <source>
        <dbReference type="EMBL" id="CAG6726805.1"/>
    </source>
</evidence>
<dbReference type="Gene3D" id="3.30.70.1820">
    <property type="entry name" value="L1 transposable element, RRM domain"/>
    <property type="match status" value="1"/>
</dbReference>
<keyword evidence="1" id="KW-0175">Coiled coil</keyword>
<feature type="region of interest" description="Disordered" evidence="2">
    <location>
        <begin position="1"/>
        <end position="51"/>
    </location>
</feature>
<dbReference type="Gene3D" id="6.10.280.220">
    <property type="match status" value="1"/>
</dbReference>
<dbReference type="PANTHER" id="PTHR11505">
    <property type="entry name" value="L1 TRANSPOSABLE ELEMENT-RELATED"/>
    <property type="match status" value="1"/>
</dbReference>
<feature type="compositionally biased region" description="Acidic residues" evidence="2">
    <location>
        <begin position="32"/>
        <end position="45"/>
    </location>
</feature>
<name>A0A8D8YDL7_9HEMI</name>
<dbReference type="InterPro" id="IPR004244">
    <property type="entry name" value="Transposase_22"/>
</dbReference>
<evidence type="ECO:0000259" key="3">
    <source>
        <dbReference type="Pfam" id="PF25298"/>
    </source>
</evidence>
<dbReference type="EMBL" id="HBUF01372368">
    <property type="protein sequence ID" value="CAG6726806.1"/>
    <property type="molecule type" value="Transcribed_RNA"/>
</dbReference>
<sequence length="295" mass="34896">MSGRGKAGKTASQKNEVVRGTRNSKLKTPPIEFDDSEIEEDEDQIGGEFGPMEKTITKLMNEFKKDMKKEFNESRKQMKNEMNEFQESLEFNHSKLDEIIAKMGNMQKTMNKMTERQDQLEKENKELKVQLKELKYTVEDLQQYTRNRNVQIDGIPSKQDEDLRMMMKNIGEKIEVKILDSDIDKIHRIPTKSTNNPEPIVVQFTTRRVRDEIVKKAKEKKPCTNDLQMQCTNRNIYVNEHLTPQKKQILYEAKKIKEEKQYKFLWCKNGKIFVRKDEKSMTIHLNSREDLNKII</sequence>
<accession>A0A8D8YDL7</accession>
<dbReference type="InterPro" id="IPR057251">
    <property type="entry name" value="FP_C"/>
</dbReference>
<feature type="coiled-coil region" evidence="1">
    <location>
        <begin position="61"/>
        <end position="144"/>
    </location>
</feature>
<organism evidence="4">
    <name type="scientific">Cacopsylla melanoneura</name>
    <dbReference type="NCBI Taxonomy" id="428564"/>
    <lineage>
        <taxon>Eukaryota</taxon>
        <taxon>Metazoa</taxon>
        <taxon>Ecdysozoa</taxon>
        <taxon>Arthropoda</taxon>
        <taxon>Hexapoda</taxon>
        <taxon>Insecta</taxon>
        <taxon>Pterygota</taxon>
        <taxon>Neoptera</taxon>
        <taxon>Paraneoptera</taxon>
        <taxon>Hemiptera</taxon>
        <taxon>Sternorrhyncha</taxon>
        <taxon>Psylloidea</taxon>
        <taxon>Psyllidae</taxon>
        <taxon>Psyllinae</taxon>
        <taxon>Cacopsylla</taxon>
    </lineage>
</organism>
<dbReference type="EMBL" id="HBUF01372367">
    <property type="protein sequence ID" value="CAG6726805.1"/>
    <property type="molecule type" value="Transcribed_RNA"/>
</dbReference>
<feature type="domain" description="FP protein C-terminal" evidence="3">
    <location>
        <begin position="243"/>
        <end position="294"/>
    </location>
</feature>
<evidence type="ECO:0000256" key="1">
    <source>
        <dbReference type="SAM" id="Coils"/>
    </source>
</evidence>
<reference evidence="4" key="1">
    <citation type="submission" date="2021-05" db="EMBL/GenBank/DDBJ databases">
        <authorList>
            <person name="Alioto T."/>
            <person name="Alioto T."/>
            <person name="Gomez Garrido J."/>
        </authorList>
    </citation>
    <scope>NUCLEOTIDE SEQUENCE</scope>
</reference>
<dbReference type="Pfam" id="PF25298">
    <property type="entry name" value="Baculo_FP_2nd"/>
    <property type="match status" value="1"/>
</dbReference>